<dbReference type="GO" id="GO:0030145">
    <property type="term" value="F:manganese ion binding"/>
    <property type="evidence" value="ECO:0007669"/>
    <property type="project" value="InterPro"/>
</dbReference>
<evidence type="ECO:0000256" key="2">
    <source>
        <dbReference type="ARBA" id="ARBA00013064"/>
    </source>
</evidence>
<organism evidence="6 7">
    <name type="scientific">Pseudobythopirellula maris</name>
    <dbReference type="NCBI Taxonomy" id="2527991"/>
    <lineage>
        <taxon>Bacteria</taxon>
        <taxon>Pseudomonadati</taxon>
        <taxon>Planctomycetota</taxon>
        <taxon>Planctomycetia</taxon>
        <taxon>Pirellulales</taxon>
        <taxon>Lacipirellulaceae</taxon>
        <taxon>Pseudobythopirellula</taxon>
    </lineage>
</organism>
<evidence type="ECO:0000256" key="4">
    <source>
        <dbReference type="ARBA" id="ARBA00051722"/>
    </source>
</evidence>
<dbReference type="AlphaFoldDB" id="A0A5C5ZKA9"/>
<dbReference type="Proteomes" id="UP000315440">
    <property type="component" value="Unassembled WGS sequence"/>
</dbReference>
<dbReference type="PANTHER" id="PTHR39181:SF1">
    <property type="entry name" value="TYROSINE-PROTEIN PHOSPHATASE YWQE"/>
    <property type="match status" value="1"/>
</dbReference>
<dbReference type="PANTHER" id="PTHR39181">
    <property type="entry name" value="TYROSINE-PROTEIN PHOSPHATASE YWQE"/>
    <property type="match status" value="1"/>
</dbReference>
<accession>A0A5C5ZKA9</accession>
<dbReference type="PIRSF" id="PIRSF016557">
    <property type="entry name" value="Caps_synth_CpsB"/>
    <property type="match status" value="1"/>
</dbReference>
<comment type="catalytic activity">
    <reaction evidence="4">
        <text>O-phospho-L-tyrosyl-[protein] + H2O = L-tyrosyl-[protein] + phosphate</text>
        <dbReference type="Rhea" id="RHEA:10684"/>
        <dbReference type="Rhea" id="RHEA-COMP:10136"/>
        <dbReference type="Rhea" id="RHEA-COMP:20101"/>
        <dbReference type="ChEBI" id="CHEBI:15377"/>
        <dbReference type="ChEBI" id="CHEBI:43474"/>
        <dbReference type="ChEBI" id="CHEBI:46858"/>
        <dbReference type="ChEBI" id="CHEBI:61978"/>
        <dbReference type="EC" id="3.1.3.48"/>
    </reaction>
</comment>
<dbReference type="OrthoDB" id="9788539at2"/>
<dbReference type="EC" id="3.1.3.48" evidence="2"/>
<proteinExistence type="inferred from homology"/>
<dbReference type="RefSeq" id="WP_146401817.1">
    <property type="nucleotide sequence ID" value="NZ_SJPQ01000003.1"/>
</dbReference>
<evidence type="ECO:0000256" key="5">
    <source>
        <dbReference type="SAM" id="MobiDB-lite"/>
    </source>
</evidence>
<keyword evidence="7" id="KW-1185">Reference proteome</keyword>
<dbReference type="InterPro" id="IPR016667">
    <property type="entry name" value="Caps_polysacc_synth_CpsB/CapC"/>
</dbReference>
<comment type="caution">
    <text evidence="6">The sequence shown here is derived from an EMBL/GenBank/DDBJ whole genome shotgun (WGS) entry which is preliminary data.</text>
</comment>
<gene>
    <name evidence="6" type="primary">ywqE</name>
    <name evidence="6" type="ORF">Mal64_31100</name>
</gene>
<evidence type="ECO:0000256" key="1">
    <source>
        <dbReference type="ARBA" id="ARBA00005750"/>
    </source>
</evidence>
<evidence type="ECO:0000313" key="6">
    <source>
        <dbReference type="EMBL" id="TWT87568.1"/>
    </source>
</evidence>
<name>A0A5C5ZKA9_9BACT</name>
<dbReference type="GO" id="GO:0004725">
    <property type="term" value="F:protein tyrosine phosphatase activity"/>
    <property type="evidence" value="ECO:0007669"/>
    <property type="project" value="UniProtKB-EC"/>
</dbReference>
<evidence type="ECO:0000313" key="7">
    <source>
        <dbReference type="Proteomes" id="UP000315440"/>
    </source>
</evidence>
<protein>
    <recommendedName>
        <fullName evidence="2">protein-tyrosine-phosphatase</fullName>
        <ecNumber evidence="2">3.1.3.48</ecNumber>
    </recommendedName>
</protein>
<reference evidence="6 7" key="1">
    <citation type="submission" date="2019-02" db="EMBL/GenBank/DDBJ databases">
        <title>Deep-cultivation of Planctomycetes and their phenomic and genomic characterization uncovers novel biology.</title>
        <authorList>
            <person name="Wiegand S."/>
            <person name="Jogler M."/>
            <person name="Boedeker C."/>
            <person name="Pinto D."/>
            <person name="Vollmers J."/>
            <person name="Rivas-Marin E."/>
            <person name="Kohn T."/>
            <person name="Peeters S.H."/>
            <person name="Heuer A."/>
            <person name="Rast P."/>
            <person name="Oberbeckmann S."/>
            <person name="Bunk B."/>
            <person name="Jeske O."/>
            <person name="Meyerdierks A."/>
            <person name="Storesund J.E."/>
            <person name="Kallscheuer N."/>
            <person name="Luecker S."/>
            <person name="Lage O.M."/>
            <person name="Pohl T."/>
            <person name="Merkel B.J."/>
            <person name="Hornburger P."/>
            <person name="Mueller R.-W."/>
            <person name="Bruemmer F."/>
            <person name="Labrenz M."/>
            <person name="Spormann A.M."/>
            <person name="Op Den Camp H."/>
            <person name="Overmann J."/>
            <person name="Amann R."/>
            <person name="Jetten M.S.M."/>
            <person name="Mascher T."/>
            <person name="Medema M.H."/>
            <person name="Devos D.P."/>
            <person name="Kaster A.-K."/>
            <person name="Ovreas L."/>
            <person name="Rohde M."/>
            <person name="Galperin M.Y."/>
            <person name="Jogler C."/>
        </authorList>
    </citation>
    <scope>NUCLEOTIDE SEQUENCE [LARGE SCALE GENOMIC DNA]</scope>
    <source>
        <strain evidence="6 7">Mal64</strain>
    </source>
</reference>
<dbReference type="Gene3D" id="3.20.20.140">
    <property type="entry name" value="Metal-dependent hydrolases"/>
    <property type="match status" value="1"/>
</dbReference>
<comment type="similarity">
    <text evidence="1">Belongs to the metallo-dependent hydrolases superfamily. CpsB/CapC family.</text>
</comment>
<dbReference type="InterPro" id="IPR016195">
    <property type="entry name" value="Pol/histidinol_Pase-like"/>
</dbReference>
<dbReference type="EMBL" id="SJPQ01000003">
    <property type="protein sequence ID" value="TWT87568.1"/>
    <property type="molecule type" value="Genomic_DNA"/>
</dbReference>
<sequence length="269" mass="29142">MSADTQLTGFVDIHSHLTPGIDDGAADVEDSLAMAQLAVDEGIKTIICTPHQLGGYAENKGDDIRRRVAALQETLDTNRIPLQVLPGADVRIEDGMIDKLASGEVVSLGDHRKHVLLELPHELYFPLEPVLDSLERLGMTGVLSHPERNRGLLHQPAIIEELVERGCLMQVTAASLIGGFGQASQAMAERMVKRGMVHFLATDAHSPKSRRPMMRGAFARATELAGEGAAVLWCREFPLAVAEGRPVPAGPTKVQPPKRSSWMAWGRSA</sequence>
<feature type="region of interest" description="Disordered" evidence="5">
    <location>
        <begin position="247"/>
        <end position="269"/>
    </location>
</feature>
<dbReference type="SUPFAM" id="SSF89550">
    <property type="entry name" value="PHP domain-like"/>
    <property type="match status" value="1"/>
</dbReference>
<keyword evidence="3 6" id="KW-0378">Hydrolase</keyword>
<dbReference type="Pfam" id="PF19567">
    <property type="entry name" value="CpsB_CapC"/>
    <property type="match status" value="1"/>
</dbReference>
<evidence type="ECO:0000256" key="3">
    <source>
        <dbReference type="ARBA" id="ARBA00022801"/>
    </source>
</evidence>